<evidence type="ECO:0000313" key="4">
    <source>
        <dbReference type="EMBL" id="EDP42002.1"/>
    </source>
</evidence>
<dbReference type="GO" id="GO:0007165">
    <property type="term" value="P:signal transduction"/>
    <property type="evidence" value="ECO:0007669"/>
    <property type="project" value="InterPro"/>
</dbReference>
<feature type="compositionally biased region" description="Low complexity" evidence="2">
    <location>
        <begin position="593"/>
        <end position="609"/>
    </location>
</feature>
<dbReference type="Pfam" id="PF00620">
    <property type="entry name" value="RhoGAP"/>
    <property type="match status" value="1"/>
</dbReference>
<dbReference type="KEGG" id="mgl:MGL_3683"/>
<dbReference type="InterPro" id="IPR000198">
    <property type="entry name" value="RhoGAP_dom"/>
</dbReference>
<dbReference type="Gene3D" id="1.10.555.10">
    <property type="entry name" value="Rho GTPase activation protein"/>
    <property type="match status" value="1"/>
</dbReference>
<dbReference type="PANTHER" id="PTHR23176:SF128">
    <property type="entry name" value="RHO GTPASE-ACTIVATING PROTEIN RGD1"/>
    <property type="match status" value="1"/>
</dbReference>
<feature type="compositionally biased region" description="Pro residues" evidence="2">
    <location>
        <begin position="436"/>
        <end position="446"/>
    </location>
</feature>
<feature type="compositionally biased region" description="Low complexity" evidence="2">
    <location>
        <begin position="97"/>
        <end position="110"/>
    </location>
</feature>
<dbReference type="PANTHER" id="PTHR23176">
    <property type="entry name" value="RHO/RAC/CDC GTPASE-ACTIVATING PROTEIN"/>
    <property type="match status" value="1"/>
</dbReference>
<evidence type="ECO:0000259" key="3">
    <source>
        <dbReference type="PROSITE" id="PS50238"/>
    </source>
</evidence>
<feature type="compositionally biased region" description="Low complexity" evidence="2">
    <location>
        <begin position="572"/>
        <end position="584"/>
    </location>
</feature>
<keyword evidence="1" id="KW-0343">GTPase activation</keyword>
<feature type="region of interest" description="Disordered" evidence="2">
    <location>
        <begin position="403"/>
        <end position="783"/>
    </location>
</feature>
<protein>
    <recommendedName>
        <fullName evidence="3">Rho-GAP domain-containing protein</fullName>
    </recommendedName>
</protein>
<feature type="compositionally biased region" description="Low complexity" evidence="2">
    <location>
        <begin position="553"/>
        <end position="565"/>
    </location>
</feature>
<dbReference type="RefSeq" id="XP_001729216.1">
    <property type="nucleotide sequence ID" value="XM_001729164.1"/>
</dbReference>
<dbReference type="InParanoid" id="A8QAC4"/>
<evidence type="ECO:0000256" key="1">
    <source>
        <dbReference type="ARBA" id="ARBA00022468"/>
    </source>
</evidence>
<feature type="domain" description="Rho-GAP" evidence="3">
    <location>
        <begin position="924"/>
        <end position="1107"/>
    </location>
</feature>
<feature type="compositionally biased region" description="Low complexity" evidence="2">
    <location>
        <begin position="638"/>
        <end position="658"/>
    </location>
</feature>
<feature type="region of interest" description="Disordered" evidence="2">
    <location>
        <begin position="810"/>
        <end position="921"/>
    </location>
</feature>
<dbReference type="PROSITE" id="PS50238">
    <property type="entry name" value="RHOGAP"/>
    <property type="match status" value="1"/>
</dbReference>
<dbReference type="OrthoDB" id="79452at2759"/>
<feature type="compositionally biased region" description="Polar residues" evidence="2">
    <location>
        <begin position="38"/>
        <end position="60"/>
    </location>
</feature>
<name>A8QAC4_MALGO</name>
<feature type="compositionally biased region" description="Low complexity" evidence="2">
    <location>
        <begin position="474"/>
        <end position="489"/>
    </location>
</feature>
<dbReference type="VEuPathDB" id="FungiDB:MGL_3683"/>
<sequence>MCQNIIDSTTFSTVDGRIRCLHCQQHSTTPLMEKEPTFTVTTPGRASHASPESSTTSPSMVKQAPGKDHTSAPEPNPASSPIPIPTQVPAPAPAPAPMSASAPVSSPASMPALAPVDALTTDSAQDSVSATPMGLSDGGVSRRVSNDSHTQERLSDVIQSEILQAYYANQTGHSTPSVEESRPHRMTPQPTVSSTISDLWSHTRSVTESEILRSLSMYDSEFEALISTPDFAARRSSLFGSGPSRSPIASLGLSSAKASPNPDDENASSQDPSVLSPRVPPAPPSPSNEVLPAAIDELTQLELQRHLALAELLGIQSAAQQYEASDDKSVHNRVKLVLSSLMAHLDTVKWEYRRELESLLLTRQSIQQELKPMLQVHSTLMQESQALAERIDAMTAHLSSLELSESSSSLQPVMRTSPSTSSLTSSLPLAPAAAAAPPPPPLPPRSVSPSRTQPWHVSAPGGDDVRHVDAESLPAAASAAGSGAAARPGRSPRGRTGKTSTDPVSIPNHGASDRPVASDLSVHDTSLSDWSPHVTSPPLPARSPRPSLEEPRPLFSSLSSSARPSPQHEQHAPFFAPSSAPTSSYGDTPLRTSAGSPVSVMSVPSSASVHPDPEGSAHVQQPASQEHAAQRPSHSRSHSAQVHLSSSLSSHAPKSGGSPELPEQELPTSPDLPPLPPVSPMATGDGQLPPDVSGSVSNQGDPSLSFSSAHTMGSGPSSAPSSISSYTPETYTPTVNATPVSAAAMDTLPSASPAPPAPSAGPQTVRRDASLPPLPSPRKFRWIKPRIPAASELNALSGTLLLPAHELARTPKGASSPSYVLNNASTPKADTPPYQAGRRVNDVHPPGTSSPAVSYKPARDMQPPPVPARRVTSPPPQPSASSAAATTAHPPLSSSSPSTSALSFSSPRVLPMSRPGSKNSMMGRSLIEEVELEGTAVPALVSHCVVAIEANGLEDEGLYRKSGSSQQQRQIIQLFDSGSSFDLCDLDQFNDVSAIAGVLKSYLRELPDPLIPYESLSSFVELAEKPGALSIASMRSLLSQLPVPHYETLRRLCVHLRVIHDHNTSTRMTARNLGIVFGRAYLFCHAYLPLTVHSYHHAFQRASDGTH</sequence>
<feature type="compositionally biased region" description="Low complexity" evidence="2">
    <location>
        <begin position="713"/>
        <end position="725"/>
    </location>
</feature>
<dbReference type="EMBL" id="AAYY01000014">
    <property type="protein sequence ID" value="EDP42002.1"/>
    <property type="molecule type" value="Genomic_DNA"/>
</dbReference>
<dbReference type="GO" id="GO:0005096">
    <property type="term" value="F:GTPase activator activity"/>
    <property type="evidence" value="ECO:0007669"/>
    <property type="project" value="UniProtKB-KW"/>
</dbReference>
<feature type="compositionally biased region" description="Low complexity" evidence="2">
    <location>
        <begin position="403"/>
        <end position="435"/>
    </location>
</feature>
<gene>
    <name evidence="4" type="ORF">MGL_3683</name>
</gene>
<feature type="region of interest" description="Disordered" evidence="2">
    <location>
        <begin position="249"/>
        <end position="290"/>
    </location>
</feature>
<reference evidence="4 5" key="1">
    <citation type="journal article" date="2007" name="Proc. Natl. Acad. Sci. U.S.A.">
        <title>Dandruff-associated Malassezia genomes reveal convergent and divergent virulence traits shared with plant and human fungal pathogens.</title>
        <authorList>
            <person name="Xu J."/>
            <person name="Saunders C.W."/>
            <person name="Hu P."/>
            <person name="Grant R.A."/>
            <person name="Boekhout T."/>
            <person name="Kuramae E.E."/>
            <person name="Kronstad J.W."/>
            <person name="Deangelis Y.M."/>
            <person name="Reeder N.L."/>
            <person name="Johnstone K.R."/>
            <person name="Leland M."/>
            <person name="Fieno A.M."/>
            <person name="Begley W.M."/>
            <person name="Sun Y."/>
            <person name="Lacey M.P."/>
            <person name="Chaudhary T."/>
            <person name="Keough T."/>
            <person name="Chu L."/>
            <person name="Sears R."/>
            <person name="Yuan B."/>
            <person name="Dawson T.L.Jr."/>
        </authorList>
    </citation>
    <scope>NUCLEOTIDE SEQUENCE [LARGE SCALE GENOMIC DNA]</scope>
    <source>
        <strain evidence="5">ATCC MYA-4612 / CBS 7966</strain>
    </source>
</reference>
<evidence type="ECO:0000313" key="5">
    <source>
        <dbReference type="Proteomes" id="UP000008837"/>
    </source>
</evidence>
<feature type="compositionally biased region" description="Pro residues" evidence="2">
    <location>
        <begin position="670"/>
        <end position="679"/>
    </location>
</feature>
<feature type="compositionally biased region" description="Polar residues" evidence="2">
    <location>
        <begin position="813"/>
        <end position="828"/>
    </location>
</feature>
<dbReference type="GeneID" id="5853522"/>
<evidence type="ECO:0000256" key="2">
    <source>
        <dbReference type="SAM" id="MobiDB-lite"/>
    </source>
</evidence>
<accession>A8QAC4</accession>
<dbReference type="InterPro" id="IPR008936">
    <property type="entry name" value="Rho_GTPase_activation_prot"/>
</dbReference>
<dbReference type="STRING" id="425265.A8QAC4"/>
<feature type="region of interest" description="Disordered" evidence="2">
    <location>
        <begin position="32"/>
        <end position="110"/>
    </location>
</feature>
<keyword evidence="5" id="KW-1185">Reference proteome</keyword>
<feature type="compositionally biased region" description="Pro residues" evidence="2">
    <location>
        <begin position="74"/>
        <end position="96"/>
    </location>
</feature>
<dbReference type="AlphaFoldDB" id="A8QAC4"/>
<dbReference type="SMART" id="SM00324">
    <property type="entry name" value="RhoGAP"/>
    <property type="match status" value="1"/>
</dbReference>
<feature type="compositionally biased region" description="Polar residues" evidence="2">
    <location>
        <begin position="694"/>
        <end position="711"/>
    </location>
</feature>
<feature type="region of interest" description="Disordered" evidence="2">
    <location>
        <begin position="122"/>
        <end position="152"/>
    </location>
</feature>
<dbReference type="SUPFAM" id="SSF48350">
    <property type="entry name" value="GTPase activation domain, GAP"/>
    <property type="match status" value="1"/>
</dbReference>
<feature type="compositionally biased region" description="Pro residues" evidence="2">
    <location>
        <begin position="862"/>
        <end position="878"/>
    </location>
</feature>
<organism evidence="4 5">
    <name type="scientific">Malassezia globosa (strain ATCC MYA-4612 / CBS 7966)</name>
    <name type="common">Dandruff-associated fungus</name>
    <dbReference type="NCBI Taxonomy" id="425265"/>
    <lineage>
        <taxon>Eukaryota</taxon>
        <taxon>Fungi</taxon>
        <taxon>Dikarya</taxon>
        <taxon>Basidiomycota</taxon>
        <taxon>Ustilaginomycotina</taxon>
        <taxon>Malasseziomycetes</taxon>
        <taxon>Malasseziales</taxon>
        <taxon>Malasseziaceae</taxon>
        <taxon>Malassezia</taxon>
    </lineage>
</organism>
<feature type="region of interest" description="Disordered" evidence="2">
    <location>
        <begin position="171"/>
        <end position="196"/>
    </location>
</feature>
<feature type="compositionally biased region" description="Low complexity" evidence="2">
    <location>
        <begin position="879"/>
        <end position="907"/>
    </location>
</feature>
<dbReference type="CDD" id="cd00159">
    <property type="entry name" value="RhoGAP"/>
    <property type="match status" value="1"/>
</dbReference>
<dbReference type="Proteomes" id="UP000008837">
    <property type="component" value="Unassembled WGS sequence"/>
</dbReference>
<dbReference type="GO" id="GO:0005737">
    <property type="term" value="C:cytoplasm"/>
    <property type="evidence" value="ECO:0007669"/>
    <property type="project" value="TreeGrafter"/>
</dbReference>
<proteinExistence type="predicted"/>
<dbReference type="InterPro" id="IPR050729">
    <property type="entry name" value="Rho-GAP"/>
</dbReference>
<comment type="caution">
    <text evidence="4">The sequence shown here is derived from an EMBL/GenBank/DDBJ whole genome shotgun (WGS) entry which is preliminary data.</text>
</comment>
<feature type="compositionally biased region" description="Polar residues" evidence="2">
    <location>
        <begin position="726"/>
        <end position="739"/>
    </location>
</feature>